<dbReference type="Proteomes" id="UP000425916">
    <property type="component" value="Chromosome"/>
</dbReference>
<dbReference type="OrthoDB" id="900053at2"/>
<feature type="domain" description="SLH" evidence="5">
    <location>
        <begin position="431"/>
        <end position="494"/>
    </location>
</feature>
<accession>A0A6I5ZRM2</accession>
<dbReference type="InterPro" id="IPR000906">
    <property type="entry name" value="ZU5_dom"/>
</dbReference>
<dbReference type="InterPro" id="IPR051465">
    <property type="entry name" value="Cell_Envelope_Struct_Comp"/>
</dbReference>
<gene>
    <name evidence="6" type="ORF">MGLY_20310</name>
</gene>
<evidence type="ECO:0000256" key="3">
    <source>
        <dbReference type="SAM" id="SignalP"/>
    </source>
</evidence>
<feature type="domain" description="SLH" evidence="5">
    <location>
        <begin position="500"/>
        <end position="559"/>
    </location>
</feature>
<dbReference type="PANTHER" id="PTHR43308:SF5">
    <property type="entry name" value="S-LAYER PROTEIN _ PEPTIDOGLYCAN ENDO-BETA-N-ACETYLGLUCOSAMINIDASE"/>
    <property type="match status" value="1"/>
</dbReference>
<feature type="compositionally biased region" description="Gly residues" evidence="2">
    <location>
        <begin position="154"/>
        <end position="164"/>
    </location>
</feature>
<feature type="domain" description="ZU5" evidence="4">
    <location>
        <begin position="229"/>
        <end position="372"/>
    </location>
</feature>
<feature type="region of interest" description="Disordered" evidence="2">
    <location>
        <begin position="153"/>
        <end position="173"/>
    </location>
</feature>
<name>A0A6I5ZRM2_9FIRM</name>
<evidence type="ECO:0000256" key="1">
    <source>
        <dbReference type="ARBA" id="ARBA00022737"/>
    </source>
</evidence>
<dbReference type="EMBL" id="CP046244">
    <property type="protein sequence ID" value="QGP92644.1"/>
    <property type="molecule type" value="Genomic_DNA"/>
</dbReference>
<evidence type="ECO:0000256" key="2">
    <source>
        <dbReference type="SAM" id="MobiDB-lite"/>
    </source>
</evidence>
<dbReference type="AlphaFoldDB" id="A0A6I5ZRM2"/>
<protein>
    <submittedName>
        <fullName evidence="6">S-layer homology domain protein</fullName>
    </submittedName>
</protein>
<dbReference type="PROSITE" id="PS51272">
    <property type="entry name" value="SLH"/>
    <property type="match status" value="3"/>
</dbReference>
<keyword evidence="3" id="KW-0732">Signal</keyword>
<evidence type="ECO:0000259" key="5">
    <source>
        <dbReference type="PROSITE" id="PS51272"/>
    </source>
</evidence>
<reference evidence="6 7" key="1">
    <citation type="submission" date="2019-11" db="EMBL/GenBank/DDBJ databases">
        <title>Genome sequence of Moorella glycerini DSM11254.</title>
        <authorList>
            <person name="Poehlein A."/>
            <person name="Boeer T."/>
            <person name="Daniel R."/>
        </authorList>
    </citation>
    <scope>NUCLEOTIDE SEQUENCE [LARGE SCALE GENOMIC DNA]</scope>
    <source>
        <strain evidence="6 7">DSM 11254</strain>
    </source>
</reference>
<keyword evidence="7" id="KW-1185">Reference proteome</keyword>
<organism evidence="6 7">
    <name type="scientific">Neomoorella glycerini</name>
    <dbReference type="NCBI Taxonomy" id="55779"/>
    <lineage>
        <taxon>Bacteria</taxon>
        <taxon>Bacillati</taxon>
        <taxon>Bacillota</taxon>
        <taxon>Clostridia</taxon>
        <taxon>Neomoorellales</taxon>
        <taxon>Neomoorellaceae</taxon>
        <taxon>Neomoorella</taxon>
    </lineage>
</organism>
<dbReference type="RefSeq" id="WP_156273512.1">
    <property type="nucleotide sequence ID" value="NZ_CP046244.1"/>
</dbReference>
<sequence length="559" mass="58673">MFKLWRNRYVAGNTCFILFLVFLFSLTFAAFPNAASAAINSIDFTGTAPQGAITIQLNPTTTTDFNNVVTTLLNYLNNNSTTVTSGVYTSVYRVYDAVYGAVYSYTVYLVYNAANTDHLNTITLPSVVYKYWDGKQWVPNAYVEVPVPVPKTTSGGGGGGGGGAPAPAPTTTPTDYGQVQVNTSTGTITVTIDAAKVASLLNQAAPTVVLPVEVPAGTTVKQVEVPIPAQTLQQAAEKGKAIELALPGMQVVLPPGVIPSGQLTGGNVTFKAEMLAGEAAKPYTSNLASGMTAASSVVELNLSTAGGSASLARPVTLALSYQTTADPNLLGIYRYNEAGKQWEYVGGRVDKAAQRVQVQLSHFSKYAVLAYEKNFTDTTGHWAQADIKLMAARHIAAGKTDTLFAPDDNVTRAEFAALLLRSLGIAEVQPAAARFKDVQPGAWYYGAVEAASRAGLVGGYEDGTFRPDALITREEMAAMITRALAYAGKPVTVDDAAALLARFTDAAAVSGWAQQAVAAAVKSGIVAGRTANTIVPQASATRAEAIVMLKRLLVNTGAI</sequence>
<evidence type="ECO:0000313" key="6">
    <source>
        <dbReference type="EMBL" id="QGP92644.1"/>
    </source>
</evidence>
<feature type="chain" id="PRO_5026344904" evidence="3">
    <location>
        <begin position="38"/>
        <end position="559"/>
    </location>
</feature>
<dbReference type="PROSITE" id="PS51145">
    <property type="entry name" value="ZU5"/>
    <property type="match status" value="1"/>
</dbReference>
<keyword evidence="1" id="KW-0677">Repeat</keyword>
<feature type="domain" description="SLH" evidence="5">
    <location>
        <begin position="370"/>
        <end position="430"/>
    </location>
</feature>
<feature type="signal peptide" evidence="3">
    <location>
        <begin position="1"/>
        <end position="37"/>
    </location>
</feature>
<proteinExistence type="predicted"/>
<dbReference type="Pfam" id="PF00395">
    <property type="entry name" value="SLH"/>
    <property type="match status" value="3"/>
</dbReference>
<dbReference type="PANTHER" id="PTHR43308">
    <property type="entry name" value="OUTER MEMBRANE PROTEIN ALPHA-RELATED"/>
    <property type="match status" value="1"/>
</dbReference>
<evidence type="ECO:0000259" key="4">
    <source>
        <dbReference type="PROSITE" id="PS51145"/>
    </source>
</evidence>
<dbReference type="InterPro" id="IPR001119">
    <property type="entry name" value="SLH_dom"/>
</dbReference>
<evidence type="ECO:0000313" key="7">
    <source>
        <dbReference type="Proteomes" id="UP000425916"/>
    </source>
</evidence>